<dbReference type="PANTHER" id="PTHR43194">
    <property type="entry name" value="HYDROLASE ALPHA/BETA FOLD FAMILY"/>
    <property type="match status" value="1"/>
</dbReference>
<dbReference type="Pfam" id="PF00561">
    <property type="entry name" value="Abhydrolase_1"/>
    <property type="match status" value="1"/>
</dbReference>
<comment type="caution">
    <text evidence="2">The sequence shown here is derived from an EMBL/GenBank/DDBJ whole genome shotgun (WGS) entry which is preliminary data.</text>
</comment>
<sequence length="284" mass="30198">MTTAALESTMFKGAGVDIAADTGGPADGVPVVLLHGGGQTRFSWGAATRHLAAGGYRAISIDLRGHGESGWAEDGNYRLDAFVDDLAAIVATLGRPAFLVGASLGGLASLVTAGEKRAPVAGLVLVDVAPRIEMEGAERIGAFMRAQPEGFASLEEAADSVSAYMPHRPRPKDTSGLLKNLRLKDDGRYHWHWDPRFIGREISSSEFTQNGIRLENAARALTVPTLLVRGALSAVVSEESVAQFRELVPHGEVVNIAGADHMVAGDRNDMFNEAVIDFLNRQTL</sequence>
<dbReference type="InterPro" id="IPR050228">
    <property type="entry name" value="Carboxylesterase_BioH"/>
</dbReference>
<dbReference type="RefSeq" id="WP_021247318.1">
    <property type="nucleotide sequence ID" value="NZ_ATIB01000089.1"/>
</dbReference>
<dbReference type="OrthoDB" id="9808398at2"/>
<proteinExistence type="predicted"/>
<feature type="domain" description="AB hydrolase-1" evidence="1">
    <location>
        <begin position="30"/>
        <end position="263"/>
    </location>
</feature>
<dbReference type="InterPro" id="IPR000639">
    <property type="entry name" value="Epox_hydrolase-like"/>
</dbReference>
<organism evidence="2 3">
    <name type="scientific">Sphingobium baderi LL03</name>
    <dbReference type="NCBI Taxonomy" id="1114964"/>
    <lineage>
        <taxon>Bacteria</taxon>
        <taxon>Pseudomonadati</taxon>
        <taxon>Pseudomonadota</taxon>
        <taxon>Alphaproteobacteria</taxon>
        <taxon>Sphingomonadales</taxon>
        <taxon>Sphingomonadaceae</taxon>
        <taxon>Sphingobium</taxon>
    </lineage>
</organism>
<dbReference type="PRINTS" id="PR00412">
    <property type="entry name" value="EPOXHYDRLASE"/>
</dbReference>
<dbReference type="Proteomes" id="UP000015524">
    <property type="component" value="Unassembled WGS sequence"/>
</dbReference>
<dbReference type="GO" id="GO:0003824">
    <property type="term" value="F:catalytic activity"/>
    <property type="evidence" value="ECO:0007669"/>
    <property type="project" value="InterPro"/>
</dbReference>
<evidence type="ECO:0000313" key="3">
    <source>
        <dbReference type="Proteomes" id="UP000015524"/>
    </source>
</evidence>
<dbReference type="InterPro" id="IPR000073">
    <property type="entry name" value="AB_hydrolase_1"/>
</dbReference>
<evidence type="ECO:0000259" key="1">
    <source>
        <dbReference type="Pfam" id="PF00561"/>
    </source>
</evidence>
<dbReference type="PRINTS" id="PR00111">
    <property type="entry name" value="ABHYDROLASE"/>
</dbReference>
<dbReference type="InterPro" id="IPR029058">
    <property type="entry name" value="AB_hydrolase_fold"/>
</dbReference>
<dbReference type="EMBL" id="ATIB01000089">
    <property type="protein sequence ID" value="EQA96606.1"/>
    <property type="molecule type" value="Genomic_DNA"/>
</dbReference>
<keyword evidence="3" id="KW-1185">Reference proteome</keyword>
<dbReference type="AlphaFoldDB" id="T0G7L1"/>
<gene>
    <name evidence="2" type="ORF">L485_24025</name>
</gene>
<accession>T0G7L1</accession>
<dbReference type="PATRIC" id="fig|1114964.3.peg.4720"/>
<evidence type="ECO:0000313" key="2">
    <source>
        <dbReference type="EMBL" id="EQA96606.1"/>
    </source>
</evidence>
<reference evidence="2 3" key="1">
    <citation type="journal article" date="2013" name="Genome Announc.">
        <title>Draft Genome Sequence of a Hexachlorocyclohexane-Degrading Bacterium, Sphingobium baderi Strain LL03T.</title>
        <authorList>
            <person name="Kaur J."/>
            <person name="Verma H."/>
            <person name="Tripathi C."/>
            <person name="Khurana J.P."/>
            <person name="Lal R."/>
        </authorList>
    </citation>
    <scope>NUCLEOTIDE SEQUENCE [LARGE SCALE GENOMIC DNA]</scope>
    <source>
        <strain evidence="2 3">LL03</strain>
    </source>
</reference>
<dbReference type="Gene3D" id="3.40.50.1820">
    <property type="entry name" value="alpha/beta hydrolase"/>
    <property type="match status" value="1"/>
</dbReference>
<dbReference type="eggNOG" id="COG2267">
    <property type="taxonomic scope" value="Bacteria"/>
</dbReference>
<dbReference type="SUPFAM" id="SSF53474">
    <property type="entry name" value="alpha/beta-Hydrolases"/>
    <property type="match status" value="1"/>
</dbReference>
<dbReference type="PANTHER" id="PTHR43194:SF2">
    <property type="entry name" value="PEROXISOMAL MEMBRANE PROTEIN LPX1"/>
    <property type="match status" value="1"/>
</dbReference>
<name>T0G7L1_9SPHN</name>
<protein>
    <recommendedName>
        <fullName evidence="1">AB hydrolase-1 domain-containing protein</fullName>
    </recommendedName>
</protein>